<keyword evidence="1" id="KW-0808">Transferase</keyword>
<dbReference type="PROSITE" id="PS50005">
    <property type="entry name" value="TPR"/>
    <property type="match status" value="1"/>
</dbReference>
<dbReference type="Pfam" id="PF13374">
    <property type="entry name" value="TPR_10"/>
    <property type="match status" value="1"/>
</dbReference>
<dbReference type="CDD" id="cd14014">
    <property type="entry name" value="STKc_PknB_like"/>
    <property type="match status" value="1"/>
</dbReference>
<dbReference type="InterPro" id="IPR011009">
    <property type="entry name" value="Kinase-like_dom_sf"/>
</dbReference>
<dbReference type="Pfam" id="PF13424">
    <property type="entry name" value="TPR_12"/>
    <property type="match status" value="3"/>
</dbReference>
<dbReference type="PROSITE" id="PS50011">
    <property type="entry name" value="PROTEIN_KINASE_DOM"/>
    <property type="match status" value="1"/>
</dbReference>
<dbReference type="PANTHER" id="PTHR43289:SF34">
    <property type="entry name" value="SERINE_THREONINE-PROTEIN KINASE YBDM-RELATED"/>
    <property type="match status" value="1"/>
</dbReference>
<dbReference type="SUPFAM" id="SSF56112">
    <property type="entry name" value="Protein kinase-like (PK-like)"/>
    <property type="match status" value="1"/>
</dbReference>
<dbReference type="RefSeq" id="WP_162376822.1">
    <property type="nucleotide sequence ID" value="NZ_JBHTKN010000001.1"/>
</dbReference>
<dbReference type="Gene3D" id="1.10.510.10">
    <property type="entry name" value="Transferase(Phosphotransferase) domain 1"/>
    <property type="match status" value="1"/>
</dbReference>
<name>A0ABW3LRW8_9GAMM</name>
<keyword evidence="2" id="KW-0547">Nucleotide-binding</keyword>
<evidence type="ECO:0000256" key="1">
    <source>
        <dbReference type="ARBA" id="ARBA00022679"/>
    </source>
</evidence>
<feature type="repeat" description="TPR" evidence="5">
    <location>
        <begin position="658"/>
        <end position="691"/>
    </location>
</feature>
<dbReference type="EMBL" id="JBHTKN010000001">
    <property type="protein sequence ID" value="MFD1041183.1"/>
    <property type="molecule type" value="Genomic_DNA"/>
</dbReference>
<evidence type="ECO:0000256" key="3">
    <source>
        <dbReference type="ARBA" id="ARBA00022777"/>
    </source>
</evidence>
<sequence length="919" mass="100116">MAGNERWQQLRELFDAVCDLPPESWRGELERLTGDADLLRETLELLGAQTVALERARAPLDGLLSRMSAPELQPGDTLGPWRLAERLASGGMGVVYAAERADNLYARKVAVKLLRGLSDPRTAERLAEERRILAGLQHPNIARLYDGGTTAAGLPYLVMEFVEGEPLDAWCGTHRPDLRQRLALFVRTCRAVQAAHAHLVVHCDLKPSNILVRGDGEPVLLDFGIARLMDEDGQGAGAMFCTPAYAAPETVAGRPVGVASDVFSLGVLLVELLADRRIERGVDDSALPVVAPSQWAGADCRWRRRLRGDLDAIAARACALDPSRRYASVEALANDVQRYLDHRAVGARQGSRLYRLGRGLRRHWQAAGVATVVLGLSVAFVWRLGEERARAQREAQVAEQVGQFMLSAFEAADPRKRGKGETEASAREVLDAGAARIDAELADSPAIRARVQQVIGLAYKNIGQPQRAEELLRAAVDGLLADGVDEPMLAAGAMSDLATLLANDRRGTEAEAMARRALAVLDGEAAADGAAAAHAWNSLGLALMEQEHFDDAEAALLRSMEMRRLLPDAPRMLAVAKHNLGLLYRRRGDLAGSEAALEEALSMKRELSGERSYEVLSTRHVLAMTLAEQGRLAEAERLQRQNLALARELFGEASDHTATAYNELASLNQDLGEYALAADYYDRALAVEAEVSGEQSVSYMVTLNNLATLEESRGDPERALQLFRRSFEYRRASLGPDNPSALRAEVNLGRALMRVGRLAEAEPLIARAMAAWATRLEPDAADMLRTRLGWAEWELRAGRFEAADATLEALRPLFAGKPPALVFRHQALVAELLQRRGRAAEAVEAWALALAQAEAQFGSESISTARWRVPYAEALLQAGQVDQARAQVRQAAPVLRAQLLPGSELPRRLDALESSLGQG</sequence>
<dbReference type="Gene3D" id="3.30.200.20">
    <property type="entry name" value="Phosphorylase Kinase, domain 1"/>
    <property type="match status" value="1"/>
</dbReference>
<keyword evidence="8" id="KW-1185">Reference proteome</keyword>
<organism evidence="7 8">
    <name type="scientific">Pseudoxanthomonas kaohsiungensis</name>
    <dbReference type="NCBI Taxonomy" id="283923"/>
    <lineage>
        <taxon>Bacteria</taxon>
        <taxon>Pseudomonadati</taxon>
        <taxon>Pseudomonadota</taxon>
        <taxon>Gammaproteobacteria</taxon>
        <taxon>Lysobacterales</taxon>
        <taxon>Lysobacteraceae</taxon>
        <taxon>Pseudoxanthomonas</taxon>
    </lineage>
</organism>
<dbReference type="SUPFAM" id="SSF48452">
    <property type="entry name" value="TPR-like"/>
    <property type="match status" value="4"/>
</dbReference>
<feature type="domain" description="Protein kinase" evidence="6">
    <location>
        <begin position="81"/>
        <end position="340"/>
    </location>
</feature>
<dbReference type="Proteomes" id="UP001597033">
    <property type="component" value="Unassembled WGS sequence"/>
</dbReference>
<evidence type="ECO:0000313" key="8">
    <source>
        <dbReference type="Proteomes" id="UP001597033"/>
    </source>
</evidence>
<dbReference type="InterPro" id="IPR000719">
    <property type="entry name" value="Prot_kinase_dom"/>
</dbReference>
<proteinExistence type="predicted"/>
<dbReference type="PROSITE" id="PS00108">
    <property type="entry name" value="PROTEIN_KINASE_ST"/>
    <property type="match status" value="1"/>
</dbReference>
<gene>
    <name evidence="7" type="ORF">ACFQ2N_02310</name>
</gene>
<dbReference type="InterPro" id="IPR019734">
    <property type="entry name" value="TPR_rpt"/>
</dbReference>
<dbReference type="PANTHER" id="PTHR43289">
    <property type="entry name" value="MITOGEN-ACTIVATED PROTEIN KINASE KINASE KINASE 20-RELATED"/>
    <property type="match status" value="1"/>
</dbReference>
<comment type="caution">
    <text evidence="7">The sequence shown here is derived from an EMBL/GenBank/DDBJ whole genome shotgun (WGS) entry which is preliminary data.</text>
</comment>
<dbReference type="SMART" id="SM00220">
    <property type="entry name" value="S_TKc"/>
    <property type="match status" value="1"/>
</dbReference>
<evidence type="ECO:0000259" key="6">
    <source>
        <dbReference type="PROSITE" id="PS50011"/>
    </source>
</evidence>
<accession>A0ABW3LRW8</accession>
<dbReference type="Gene3D" id="1.25.40.10">
    <property type="entry name" value="Tetratricopeptide repeat domain"/>
    <property type="match status" value="3"/>
</dbReference>
<protein>
    <submittedName>
        <fullName evidence="7">Tetratricopeptide repeat protein</fullName>
    </submittedName>
</protein>
<evidence type="ECO:0000256" key="5">
    <source>
        <dbReference type="PROSITE-ProRule" id="PRU00339"/>
    </source>
</evidence>
<dbReference type="InterPro" id="IPR011990">
    <property type="entry name" value="TPR-like_helical_dom_sf"/>
</dbReference>
<dbReference type="InterPro" id="IPR008271">
    <property type="entry name" value="Ser/Thr_kinase_AS"/>
</dbReference>
<dbReference type="SMART" id="SM00028">
    <property type="entry name" value="TPR"/>
    <property type="match status" value="6"/>
</dbReference>
<keyword evidence="4" id="KW-0067">ATP-binding</keyword>
<evidence type="ECO:0000313" key="7">
    <source>
        <dbReference type="EMBL" id="MFD1041183.1"/>
    </source>
</evidence>
<evidence type="ECO:0000256" key="2">
    <source>
        <dbReference type="ARBA" id="ARBA00022741"/>
    </source>
</evidence>
<reference evidence="8" key="1">
    <citation type="journal article" date="2019" name="Int. J. Syst. Evol. Microbiol.">
        <title>The Global Catalogue of Microorganisms (GCM) 10K type strain sequencing project: providing services to taxonomists for standard genome sequencing and annotation.</title>
        <authorList>
            <consortium name="The Broad Institute Genomics Platform"/>
            <consortium name="The Broad Institute Genome Sequencing Center for Infectious Disease"/>
            <person name="Wu L."/>
            <person name="Ma J."/>
        </authorList>
    </citation>
    <scope>NUCLEOTIDE SEQUENCE [LARGE SCALE GENOMIC DNA]</scope>
    <source>
        <strain evidence="8">CCUG 55854</strain>
    </source>
</reference>
<keyword evidence="3" id="KW-0418">Kinase</keyword>
<dbReference type="Pfam" id="PF00069">
    <property type="entry name" value="Pkinase"/>
    <property type="match status" value="1"/>
</dbReference>
<evidence type="ECO:0000256" key="4">
    <source>
        <dbReference type="ARBA" id="ARBA00022840"/>
    </source>
</evidence>
<keyword evidence="5" id="KW-0802">TPR repeat</keyword>